<evidence type="ECO:0000313" key="1">
    <source>
        <dbReference type="EMBL" id="GBP20363.1"/>
    </source>
</evidence>
<name>A0A4C1U1X3_EUMVA</name>
<reference evidence="1 2" key="1">
    <citation type="journal article" date="2019" name="Commun. Biol.">
        <title>The bagworm genome reveals a unique fibroin gene that provides high tensile strength.</title>
        <authorList>
            <person name="Kono N."/>
            <person name="Nakamura H."/>
            <person name="Ohtoshi R."/>
            <person name="Tomita M."/>
            <person name="Numata K."/>
            <person name="Arakawa K."/>
        </authorList>
    </citation>
    <scope>NUCLEOTIDE SEQUENCE [LARGE SCALE GENOMIC DNA]</scope>
</reference>
<dbReference type="AlphaFoldDB" id="A0A4C1U1X3"/>
<dbReference type="Proteomes" id="UP000299102">
    <property type="component" value="Unassembled WGS sequence"/>
</dbReference>
<comment type="caution">
    <text evidence="1">The sequence shown here is derived from an EMBL/GenBank/DDBJ whole genome shotgun (WGS) entry which is preliminary data.</text>
</comment>
<dbReference type="EMBL" id="BGZK01000117">
    <property type="protein sequence ID" value="GBP20363.1"/>
    <property type="molecule type" value="Genomic_DNA"/>
</dbReference>
<protein>
    <submittedName>
        <fullName evidence="1">Uncharacterized protein</fullName>
    </submittedName>
</protein>
<gene>
    <name evidence="1" type="ORF">EVAR_10628_1</name>
</gene>
<sequence length="86" mass="9599">MISNAKVEKGVFANSIDSDIRRYLVLLQKAIISRLSVACELKAPTRAFNIRRRSRRADRFNARIMLISVAQTDPLPPACAVTVSNI</sequence>
<keyword evidence="2" id="KW-1185">Reference proteome</keyword>
<proteinExistence type="predicted"/>
<evidence type="ECO:0000313" key="2">
    <source>
        <dbReference type="Proteomes" id="UP000299102"/>
    </source>
</evidence>
<organism evidence="1 2">
    <name type="scientific">Eumeta variegata</name>
    <name type="common">Bagworm moth</name>
    <name type="synonym">Eumeta japonica</name>
    <dbReference type="NCBI Taxonomy" id="151549"/>
    <lineage>
        <taxon>Eukaryota</taxon>
        <taxon>Metazoa</taxon>
        <taxon>Ecdysozoa</taxon>
        <taxon>Arthropoda</taxon>
        <taxon>Hexapoda</taxon>
        <taxon>Insecta</taxon>
        <taxon>Pterygota</taxon>
        <taxon>Neoptera</taxon>
        <taxon>Endopterygota</taxon>
        <taxon>Lepidoptera</taxon>
        <taxon>Glossata</taxon>
        <taxon>Ditrysia</taxon>
        <taxon>Tineoidea</taxon>
        <taxon>Psychidae</taxon>
        <taxon>Oiketicinae</taxon>
        <taxon>Eumeta</taxon>
    </lineage>
</organism>
<accession>A0A4C1U1X3</accession>